<keyword evidence="2" id="KW-1185">Reference proteome</keyword>
<organism evidence="1 2">
    <name type="scientific">Parelaphostrongylus tenuis</name>
    <name type="common">Meningeal worm</name>
    <dbReference type="NCBI Taxonomy" id="148309"/>
    <lineage>
        <taxon>Eukaryota</taxon>
        <taxon>Metazoa</taxon>
        <taxon>Ecdysozoa</taxon>
        <taxon>Nematoda</taxon>
        <taxon>Chromadorea</taxon>
        <taxon>Rhabditida</taxon>
        <taxon>Rhabditina</taxon>
        <taxon>Rhabditomorpha</taxon>
        <taxon>Strongyloidea</taxon>
        <taxon>Metastrongylidae</taxon>
        <taxon>Parelaphostrongylus</taxon>
    </lineage>
</organism>
<reference evidence="1" key="1">
    <citation type="submission" date="2021-06" db="EMBL/GenBank/DDBJ databases">
        <title>Parelaphostrongylus tenuis whole genome reference sequence.</title>
        <authorList>
            <person name="Garwood T.J."/>
            <person name="Larsen P.A."/>
            <person name="Fountain-Jones N.M."/>
            <person name="Garbe J.R."/>
            <person name="Macchietto M.G."/>
            <person name="Kania S.A."/>
            <person name="Gerhold R.W."/>
            <person name="Richards J.E."/>
            <person name="Wolf T.M."/>
        </authorList>
    </citation>
    <scope>NUCLEOTIDE SEQUENCE</scope>
    <source>
        <strain evidence="1">MNPRO001-30</strain>
        <tissue evidence="1">Meninges</tissue>
    </source>
</reference>
<evidence type="ECO:0000313" key="2">
    <source>
        <dbReference type="Proteomes" id="UP001196413"/>
    </source>
</evidence>
<feature type="non-terminal residue" evidence="1">
    <location>
        <position position="89"/>
    </location>
</feature>
<name>A0AAD5QMQ7_PARTN</name>
<protein>
    <submittedName>
        <fullName evidence="1">Uncharacterized protein</fullName>
    </submittedName>
</protein>
<comment type="caution">
    <text evidence="1">The sequence shown here is derived from an EMBL/GenBank/DDBJ whole genome shotgun (WGS) entry which is preliminary data.</text>
</comment>
<evidence type="ECO:0000313" key="1">
    <source>
        <dbReference type="EMBL" id="KAJ1356007.1"/>
    </source>
</evidence>
<accession>A0AAD5QMQ7</accession>
<dbReference type="AlphaFoldDB" id="A0AAD5QMQ7"/>
<proteinExistence type="predicted"/>
<sequence length="89" mass="9818">MAIGLCSKYEPQCLIPRTPYLKMIQWCYTMKKALRYPSRPPTSSLCPCVEIRSSQFGPNTAVPPSCSQSSGRLVLENVPPVSSYGGFSE</sequence>
<gene>
    <name evidence="1" type="ORF">KIN20_013613</name>
</gene>
<dbReference type="Proteomes" id="UP001196413">
    <property type="component" value="Unassembled WGS sequence"/>
</dbReference>
<dbReference type="EMBL" id="JAHQIW010002658">
    <property type="protein sequence ID" value="KAJ1356007.1"/>
    <property type="molecule type" value="Genomic_DNA"/>
</dbReference>